<evidence type="ECO:0000259" key="1">
    <source>
        <dbReference type="Pfam" id="PF13411"/>
    </source>
</evidence>
<dbReference type="InterPro" id="IPR000551">
    <property type="entry name" value="MerR-type_HTH_dom"/>
</dbReference>
<proteinExistence type="predicted"/>
<dbReference type="CDD" id="cd00592">
    <property type="entry name" value="HTH_MerR-like"/>
    <property type="match status" value="1"/>
</dbReference>
<accession>A0AAW4MQT2</accession>
<evidence type="ECO:0000313" key="5">
    <source>
        <dbReference type="Proteomes" id="UP001197492"/>
    </source>
</evidence>
<reference evidence="2 5" key="1">
    <citation type="submission" date="2021-06" db="EMBL/GenBank/DDBJ databases">
        <title>Collection of gut derived symbiotic bacterial strains cultured from healthy donors.</title>
        <authorList>
            <person name="Lin H."/>
            <person name="Littmann E."/>
            <person name="Pamer E.G."/>
        </authorList>
    </citation>
    <scope>NUCLEOTIDE SEQUENCE</scope>
    <source>
        <strain evidence="3 5">MSK.21.70</strain>
        <strain evidence="2">MSK.21.82</strain>
    </source>
</reference>
<keyword evidence="5" id="KW-1185">Reference proteome</keyword>
<dbReference type="GO" id="GO:0006355">
    <property type="term" value="P:regulation of DNA-templated transcription"/>
    <property type="evidence" value="ECO:0007669"/>
    <property type="project" value="InterPro"/>
</dbReference>
<comment type="caution">
    <text evidence="2">The sequence shown here is derived from an EMBL/GenBank/DDBJ whole genome shotgun (WGS) entry which is preliminary data.</text>
</comment>
<feature type="domain" description="HTH merR-type" evidence="1">
    <location>
        <begin position="12"/>
        <end position="70"/>
    </location>
</feature>
<dbReference type="AlphaFoldDB" id="A0AAW4MQT2"/>
<dbReference type="EMBL" id="JAHOEF010000021">
    <property type="protein sequence ID" value="MBV3382551.1"/>
    <property type="molecule type" value="Genomic_DNA"/>
</dbReference>
<gene>
    <name evidence="2" type="ORF">KSV97_04740</name>
    <name evidence="3" type="ORF">KSW06_05105</name>
</gene>
<dbReference type="Proteomes" id="UP001197492">
    <property type="component" value="Unassembled WGS sequence"/>
</dbReference>
<dbReference type="EMBL" id="JAHOEL010000023">
    <property type="protein sequence ID" value="MBV3392644.1"/>
    <property type="molecule type" value="Genomic_DNA"/>
</dbReference>
<dbReference type="RefSeq" id="WP_217747438.1">
    <property type="nucleotide sequence ID" value="NZ_JAHOEB010000023.1"/>
</dbReference>
<name>A0AAW4MQT2_9FIRM</name>
<evidence type="ECO:0000313" key="3">
    <source>
        <dbReference type="EMBL" id="MBV3392644.1"/>
    </source>
</evidence>
<dbReference type="Pfam" id="PF13411">
    <property type="entry name" value="MerR_1"/>
    <property type="match status" value="1"/>
</dbReference>
<dbReference type="Proteomes" id="UP001196408">
    <property type="component" value="Unassembled WGS sequence"/>
</dbReference>
<sequence length="229" mass="26620">MNKEKVVIKQAKEVCELLRIKNERLKYFKKKGVFTSEITTAGYTANDIDRLKQLVVLTKAGLTCDDIKKIDLGEVSFKEAIKNRIKMMEDKFQQINGALNLSAELLDDDIQYDSMPSDYYLTEIKRREGEGEEFMDCEDWQFELDMMENFKCPNCGTENSVDLEEYLWSESSDERENGMGPDFIKYFDSEDNYECPSCGKVIRISGWRREYPVGVFDSEEVDVSLLDDE</sequence>
<protein>
    <submittedName>
        <fullName evidence="2">Helix-turn-helix domain-containing protein</fullName>
    </submittedName>
</protein>
<evidence type="ECO:0000313" key="2">
    <source>
        <dbReference type="EMBL" id="MBV3382551.1"/>
    </source>
</evidence>
<dbReference type="GO" id="GO:0003677">
    <property type="term" value="F:DNA binding"/>
    <property type="evidence" value="ECO:0007669"/>
    <property type="project" value="InterPro"/>
</dbReference>
<organism evidence="2 4">
    <name type="scientific">Catenibacterium mitsuokai</name>
    <dbReference type="NCBI Taxonomy" id="100886"/>
    <lineage>
        <taxon>Bacteria</taxon>
        <taxon>Bacillati</taxon>
        <taxon>Bacillota</taxon>
        <taxon>Erysipelotrichia</taxon>
        <taxon>Erysipelotrichales</taxon>
        <taxon>Coprobacillaceae</taxon>
        <taxon>Catenibacterium</taxon>
    </lineage>
</organism>
<evidence type="ECO:0000313" key="4">
    <source>
        <dbReference type="Proteomes" id="UP001196408"/>
    </source>
</evidence>